<dbReference type="GO" id="GO:0005667">
    <property type="term" value="C:transcription regulator complex"/>
    <property type="evidence" value="ECO:0007669"/>
    <property type="project" value="TreeGrafter"/>
</dbReference>
<accession>A0AAQ3S9K6</accession>
<dbReference type="Proteomes" id="UP001374535">
    <property type="component" value="Chromosome 1"/>
</dbReference>
<dbReference type="PANTHER" id="PTHR12433">
    <property type="entry name" value="MEDIATOR OF RNA POLYMERASE II TRANSCRIPTION SUBUNIT 25"/>
    <property type="match status" value="1"/>
</dbReference>
<evidence type="ECO:0000313" key="1">
    <source>
        <dbReference type="EMBL" id="WVZ24279.1"/>
    </source>
</evidence>
<reference evidence="1 2" key="1">
    <citation type="journal article" date="2023" name="Life. Sci Alliance">
        <title>Evolutionary insights into 3D genome organization and epigenetic landscape of Vigna mungo.</title>
        <authorList>
            <person name="Junaid A."/>
            <person name="Singh B."/>
            <person name="Bhatia S."/>
        </authorList>
    </citation>
    <scope>NUCLEOTIDE SEQUENCE [LARGE SCALE GENOMIC DNA]</scope>
    <source>
        <strain evidence="1">Urdbean</strain>
    </source>
</reference>
<sequence length="397" mass="43980">MFSEDQSIFSMAMREQALEGVQNDESVGTLIIEEQTTWDEMYNNFMADLCNENDIMPLTDESFESLFEIDDPILLDYFSSEVLKEVKEGEVATDTPAHNVSKATSSMIQLTPNSTERANISISPSDHTSTPTGEGPSKVLAQELGGNMGVANPILTSRNCSNSTLLFPQNNPNMWVAKSDSWNHPSARLGTMDPPGVNASFRNPMFPNITGSSITSFQSPRFPVLPYGGSSSNIHQQRPRSLPSQIIGMNAPGASAMVHRFNNHGLFWPRPPSLSDFDTMVCAWKGCLVGKVFSYRESLNAAKAVRKPTSPVTLAADWSSRLQIVHFLPIRIVNYTMKTCGGPIDYVLFHITKFNNLDLYEHMKSEKLCAKIELYSQAIILSTTESKYHFLGTVFPG</sequence>
<organism evidence="1 2">
    <name type="scientific">Vigna mungo</name>
    <name type="common">Black gram</name>
    <name type="synonym">Phaseolus mungo</name>
    <dbReference type="NCBI Taxonomy" id="3915"/>
    <lineage>
        <taxon>Eukaryota</taxon>
        <taxon>Viridiplantae</taxon>
        <taxon>Streptophyta</taxon>
        <taxon>Embryophyta</taxon>
        <taxon>Tracheophyta</taxon>
        <taxon>Spermatophyta</taxon>
        <taxon>Magnoliopsida</taxon>
        <taxon>eudicotyledons</taxon>
        <taxon>Gunneridae</taxon>
        <taxon>Pentapetalae</taxon>
        <taxon>rosids</taxon>
        <taxon>fabids</taxon>
        <taxon>Fabales</taxon>
        <taxon>Fabaceae</taxon>
        <taxon>Papilionoideae</taxon>
        <taxon>50 kb inversion clade</taxon>
        <taxon>NPAAA clade</taxon>
        <taxon>indigoferoid/millettioid clade</taxon>
        <taxon>Phaseoleae</taxon>
        <taxon>Vigna</taxon>
    </lineage>
</organism>
<feature type="non-terminal residue" evidence="1">
    <location>
        <position position="1"/>
    </location>
</feature>
<name>A0AAQ3S9K6_VIGMU</name>
<dbReference type="AlphaFoldDB" id="A0AAQ3S9K6"/>
<evidence type="ECO:0000313" key="2">
    <source>
        <dbReference type="Proteomes" id="UP001374535"/>
    </source>
</evidence>
<gene>
    <name evidence="1" type="ORF">V8G54_002823</name>
</gene>
<dbReference type="GO" id="GO:0016592">
    <property type="term" value="C:mediator complex"/>
    <property type="evidence" value="ECO:0007669"/>
    <property type="project" value="TreeGrafter"/>
</dbReference>
<protein>
    <submittedName>
        <fullName evidence="1">Uncharacterized protein</fullName>
    </submittedName>
</protein>
<keyword evidence="2" id="KW-1185">Reference proteome</keyword>
<proteinExistence type="predicted"/>
<dbReference type="GO" id="GO:0045944">
    <property type="term" value="P:positive regulation of transcription by RNA polymerase II"/>
    <property type="evidence" value="ECO:0007669"/>
    <property type="project" value="TreeGrafter"/>
</dbReference>
<dbReference type="EMBL" id="CP144700">
    <property type="protein sequence ID" value="WVZ24279.1"/>
    <property type="molecule type" value="Genomic_DNA"/>
</dbReference>
<dbReference type="PANTHER" id="PTHR12433:SF12">
    <property type="entry name" value="MEDIATOR OF RNA POLYMERASE II TRANSCRIPTION SUBUNIT 25"/>
    <property type="match status" value="1"/>
</dbReference>